<evidence type="ECO:0000313" key="6">
    <source>
        <dbReference type="EMBL" id="KAG2930154.1"/>
    </source>
</evidence>
<proteinExistence type="predicted"/>
<dbReference type="SMART" id="SM00223">
    <property type="entry name" value="APPLE"/>
    <property type="match status" value="4"/>
</dbReference>
<dbReference type="EMBL" id="RCMK01000413">
    <property type="protein sequence ID" value="KAG2930154.1"/>
    <property type="molecule type" value="Genomic_DNA"/>
</dbReference>
<name>A0A8T0Z3Z8_9STRA</name>
<evidence type="ECO:0000259" key="4">
    <source>
        <dbReference type="PROSITE" id="PS50948"/>
    </source>
</evidence>
<evidence type="ECO:0000256" key="3">
    <source>
        <dbReference type="SAM" id="SignalP"/>
    </source>
</evidence>
<reference evidence="5" key="1">
    <citation type="submission" date="2018-10" db="EMBL/GenBank/DDBJ databases">
        <title>Effector identification in a new, highly contiguous assembly of the strawberry crown rot pathogen Phytophthora cactorum.</title>
        <authorList>
            <person name="Armitage A.D."/>
            <person name="Nellist C.F."/>
            <person name="Bates H."/>
            <person name="Vickerstaff R.J."/>
            <person name="Harrison R.J."/>
        </authorList>
    </citation>
    <scope>NUCLEOTIDE SEQUENCE</scope>
    <source>
        <strain evidence="5">15-7</strain>
        <strain evidence="6">4040</strain>
    </source>
</reference>
<sequence>MVSTNRHSKIFRRFVPPMTLLLVSLVSTFWSFAIAAPEECVVENGFDYVGNDLFSVTSVDAFECCHQCQNFAAAGCRAFSWTDYQGGTCWLKTGRGTIAVNANAKSGTISTFRFAETCVLEHGINYKGNDIANVKANDAGECCSICEQIPGCRAFTFTKNSGGMCWLKSVKGNMVVDLAAVSSQTYVEEPTCGLEDGVKYVGNDIGSARANNANECCVLCEAFGGCRAFSWSGYQGGTCWFKNRKDEVSWEAGVYSGQVLSNPAAPSCALELHVDYTGSNVGNASSVNACGCCSICMKTVGCAAFSWTDLNGGTCYLKGEKGITQFSDRFISSVV</sequence>
<organism evidence="5 7">
    <name type="scientific">Phytophthora cactorum</name>
    <dbReference type="NCBI Taxonomy" id="29920"/>
    <lineage>
        <taxon>Eukaryota</taxon>
        <taxon>Sar</taxon>
        <taxon>Stramenopiles</taxon>
        <taxon>Oomycota</taxon>
        <taxon>Peronosporomycetes</taxon>
        <taxon>Peronosporales</taxon>
        <taxon>Peronosporaceae</taxon>
        <taxon>Phytophthora</taxon>
    </lineage>
</organism>
<dbReference type="Proteomes" id="UP000735874">
    <property type="component" value="Unassembled WGS sequence"/>
</dbReference>
<evidence type="ECO:0000313" key="7">
    <source>
        <dbReference type="Proteomes" id="UP000735874"/>
    </source>
</evidence>
<gene>
    <name evidence="5" type="ORF">PC113_g11162</name>
    <name evidence="6" type="ORF">PC117_g13785</name>
</gene>
<evidence type="ECO:0000256" key="2">
    <source>
        <dbReference type="ARBA" id="ARBA00023157"/>
    </source>
</evidence>
<dbReference type="GO" id="GO:0005576">
    <property type="term" value="C:extracellular region"/>
    <property type="evidence" value="ECO:0007669"/>
    <property type="project" value="InterPro"/>
</dbReference>
<dbReference type="AlphaFoldDB" id="A0A8T0Z3Z8"/>
<dbReference type="InterPro" id="IPR000177">
    <property type="entry name" value="Apple"/>
</dbReference>
<dbReference type="CDD" id="cd01100">
    <property type="entry name" value="APPLE_Factor_XI_like"/>
    <property type="match status" value="1"/>
</dbReference>
<dbReference type="InterPro" id="IPR003609">
    <property type="entry name" value="Pan_app"/>
</dbReference>
<keyword evidence="3" id="KW-0732">Signal</keyword>
<comment type="caution">
    <text evidence="5">The sequence shown here is derived from an EMBL/GenBank/DDBJ whole genome shotgun (WGS) entry which is preliminary data.</text>
</comment>
<dbReference type="PROSITE" id="PS50948">
    <property type="entry name" value="PAN"/>
    <property type="match status" value="1"/>
</dbReference>
<feature type="domain" description="Apple" evidence="4">
    <location>
        <begin position="118"/>
        <end position="192"/>
    </location>
</feature>
<evidence type="ECO:0000256" key="1">
    <source>
        <dbReference type="ARBA" id="ARBA00022737"/>
    </source>
</evidence>
<dbReference type="Pfam" id="PF14295">
    <property type="entry name" value="PAN_4"/>
    <property type="match status" value="4"/>
</dbReference>
<keyword evidence="1" id="KW-0677">Repeat</keyword>
<dbReference type="PANTHER" id="PTHR33946:SF4">
    <property type="entry name" value="COAGULATION FACTOR XI"/>
    <property type="match status" value="1"/>
</dbReference>
<evidence type="ECO:0000313" key="5">
    <source>
        <dbReference type="EMBL" id="KAG2856898.1"/>
    </source>
</evidence>
<dbReference type="PANTHER" id="PTHR33946">
    <property type="match status" value="1"/>
</dbReference>
<protein>
    <recommendedName>
        <fullName evidence="4">Apple domain-containing protein</fullName>
    </recommendedName>
</protein>
<dbReference type="Gene3D" id="3.50.4.10">
    <property type="entry name" value="Hepatocyte Growth Factor"/>
    <property type="match status" value="4"/>
</dbReference>
<keyword evidence="2" id="KW-1015">Disulfide bond</keyword>
<dbReference type="EMBL" id="RCMG01000312">
    <property type="protein sequence ID" value="KAG2856898.1"/>
    <property type="molecule type" value="Genomic_DNA"/>
</dbReference>
<dbReference type="VEuPathDB" id="FungiDB:PC110_g5144"/>
<accession>A0A8T0Z3Z8</accession>
<feature type="signal peptide" evidence="3">
    <location>
        <begin position="1"/>
        <end position="35"/>
    </location>
</feature>
<dbReference type="Proteomes" id="UP000736787">
    <property type="component" value="Unassembled WGS sequence"/>
</dbReference>
<dbReference type="GO" id="GO:0006508">
    <property type="term" value="P:proteolysis"/>
    <property type="evidence" value="ECO:0007669"/>
    <property type="project" value="InterPro"/>
</dbReference>
<feature type="chain" id="PRO_5040043868" description="Apple domain-containing protein" evidence="3">
    <location>
        <begin position="36"/>
        <end position="335"/>
    </location>
</feature>